<evidence type="ECO:0000256" key="1">
    <source>
        <dbReference type="SAM" id="MobiDB-lite"/>
    </source>
</evidence>
<evidence type="ECO:0000313" key="5">
    <source>
        <dbReference type="Proteomes" id="UP000824133"/>
    </source>
</evidence>
<keyword evidence="2" id="KW-1133">Transmembrane helix</keyword>
<dbReference type="AlphaFoldDB" id="A0A9D1ZEW1"/>
<evidence type="ECO:0000256" key="2">
    <source>
        <dbReference type="SAM" id="Phobius"/>
    </source>
</evidence>
<evidence type="ECO:0000313" key="4">
    <source>
        <dbReference type="EMBL" id="HIY80063.1"/>
    </source>
</evidence>
<keyword evidence="2" id="KW-0812">Transmembrane</keyword>
<organism evidence="4 5">
    <name type="scientific">Candidatus Olsenella excrementavium</name>
    <dbReference type="NCBI Taxonomy" id="2838709"/>
    <lineage>
        <taxon>Bacteria</taxon>
        <taxon>Bacillati</taxon>
        <taxon>Actinomycetota</taxon>
        <taxon>Coriobacteriia</taxon>
        <taxon>Coriobacteriales</taxon>
        <taxon>Atopobiaceae</taxon>
        <taxon>Olsenella</taxon>
    </lineage>
</organism>
<dbReference type="EMBL" id="DXCP01000048">
    <property type="protein sequence ID" value="HIY80063.1"/>
    <property type="molecule type" value="Genomic_DNA"/>
</dbReference>
<name>A0A9D1ZEW1_9ACTN</name>
<evidence type="ECO:0008006" key="6">
    <source>
        <dbReference type="Google" id="ProtNLM"/>
    </source>
</evidence>
<protein>
    <recommendedName>
        <fullName evidence="6">VWFA domain-containing protein</fullName>
    </recommendedName>
</protein>
<feature type="chain" id="PRO_5038701867" description="VWFA domain-containing protein" evidence="3">
    <location>
        <begin position="27"/>
        <end position="986"/>
    </location>
</feature>
<sequence>MSRRPRAALLVLLALLLTLVPTTARAAGLAKLVDPDTSARWEEVFGTGFGTVSTENAGRIWADKSVYASADDARAAGLPVKIDVDDRSFIVGLSALASAVSVRQEGGPAHDVVFVVSTNRLLEDITYGGRPQADYLVDALNQAIARLMAENEGGDTPTRVAVLGYDSKVTTLMPLGTYAPDGNGDYVAYGGGTLSVTATATDGAGVTASALLGSGSYLQLATHVAGDVLAGAADDPGSEDRVPVLCLMGRETPPMASADFANPPVYTGDGTGFLGPLPGSRENGYGTDALLATLLTMRNEAARVNAAWGANRPLTFFTCGLDTSETAAYLLETAHEQAHHPLPGTGAAAGTDLQENLSAAAQTFAEASAVGEKSVTLHLFGSSTRGLVAEDVTFPCAPGLLSVADGYEITPVDDYLSARSASALSWAFGTVVDRSLGVVYTAPASGGPGDDRPGGSRVTVSDEVGAGMEVARVSGIVYGDTLLDGELAAQAVKISLEDPGHVEATHEFGYIVDAMNARYDLGYAVYDLFYDALQDGQFSYAGPGNFSNRASWYVDDAHGMIPMGGEPFAFATQAEVDAAADGRWQKQASEDVREKIEAAQAAGATAVCETYYYIGNLPNQYTGGDVTLYDFVVMVETSLATGRQTLLLSVPVDAVPARRASVTVAENGSATLALDGDTDVKPLRFAYLVSPTPDTEAVLERAEAGEDVSDEELEAALGADVQHVPSGARAVFASAFTGAGTDAVAGAVASAWAAQTNSYYAFSRDTPLFSRTSGGYAPLATLPRGGQTYYFEQTVYTADVSSASGDAPAKVEKTMEPYTVTLDASEIPLRFDVRDGQCVALAGTPRYVRATDLGSAEKDPDATGSAPYVERLSLAEEGDGAVRLSARLGNNGALVLPDDVEPEPTPEPEPEPNPTPEPDDPGDAPDPGHDSPTRPDERPSEDEQAGASEGGDLPATGERDDGTVLLVLLFFGTSAVATAFVLLWRR</sequence>
<dbReference type="Proteomes" id="UP000824133">
    <property type="component" value="Unassembled WGS sequence"/>
</dbReference>
<reference evidence="4" key="2">
    <citation type="submission" date="2021-04" db="EMBL/GenBank/DDBJ databases">
        <authorList>
            <person name="Gilroy R."/>
        </authorList>
    </citation>
    <scope>NUCLEOTIDE SEQUENCE</scope>
    <source>
        <strain evidence="4">ChiHjej10B9-743</strain>
    </source>
</reference>
<keyword evidence="2" id="KW-0472">Membrane</keyword>
<accession>A0A9D1ZEW1</accession>
<comment type="caution">
    <text evidence="4">The sequence shown here is derived from an EMBL/GenBank/DDBJ whole genome shotgun (WGS) entry which is preliminary data.</text>
</comment>
<feature type="compositionally biased region" description="Acidic residues" evidence="1">
    <location>
        <begin position="898"/>
        <end position="910"/>
    </location>
</feature>
<feature type="transmembrane region" description="Helical" evidence="2">
    <location>
        <begin position="964"/>
        <end position="984"/>
    </location>
</feature>
<gene>
    <name evidence="4" type="ORF">IAA42_06490</name>
</gene>
<proteinExistence type="predicted"/>
<feature type="region of interest" description="Disordered" evidence="1">
    <location>
        <begin position="890"/>
        <end position="959"/>
    </location>
</feature>
<reference evidence="4" key="1">
    <citation type="journal article" date="2021" name="PeerJ">
        <title>Extensive microbial diversity within the chicken gut microbiome revealed by metagenomics and culture.</title>
        <authorList>
            <person name="Gilroy R."/>
            <person name="Ravi A."/>
            <person name="Getino M."/>
            <person name="Pursley I."/>
            <person name="Horton D.L."/>
            <person name="Alikhan N.F."/>
            <person name="Baker D."/>
            <person name="Gharbi K."/>
            <person name="Hall N."/>
            <person name="Watson M."/>
            <person name="Adriaenssens E.M."/>
            <person name="Foster-Nyarko E."/>
            <person name="Jarju S."/>
            <person name="Secka A."/>
            <person name="Antonio M."/>
            <person name="Oren A."/>
            <person name="Chaudhuri R.R."/>
            <person name="La Ragione R."/>
            <person name="Hildebrand F."/>
            <person name="Pallen M.J."/>
        </authorList>
    </citation>
    <scope>NUCLEOTIDE SEQUENCE</scope>
    <source>
        <strain evidence="4">ChiHjej10B9-743</strain>
    </source>
</reference>
<feature type="signal peptide" evidence="3">
    <location>
        <begin position="1"/>
        <end position="26"/>
    </location>
</feature>
<keyword evidence="3" id="KW-0732">Signal</keyword>
<feature type="compositionally biased region" description="Basic and acidic residues" evidence="1">
    <location>
        <begin position="926"/>
        <end position="938"/>
    </location>
</feature>
<evidence type="ECO:0000256" key="3">
    <source>
        <dbReference type="SAM" id="SignalP"/>
    </source>
</evidence>